<dbReference type="InterPro" id="IPR008906">
    <property type="entry name" value="HATC_C_dom"/>
</dbReference>
<proteinExistence type="predicted"/>
<dbReference type="OrthoDB" id="2409584at2759"/>
<accession>A0A9Q3H940</accession>
<dbReference type="InterPro" id="IPR012337">
    <property type="entry name" value="RNaseH-like_sf"/>
</dbReference>
<evidence type="ECO:0000313" key="2">
    <source>
        <dbReference type="EMBL" id="MBW0495896.1"/>
    </source>
</evidence>
<dbReference type="SUPFAM" id="SSF53098">
    <property type="entry name" value="Ribonuclease H-like"/>
    <property type="match status" value="1"/>
</dbReference>
<dbReference type="Proteomes" id="UP000765509">
    <property type="component" value="Unassembled WGS sequence"/>
</dbReference>
<dbReference type="Pfam" id="PF05699">
    <property type="entry name" value="Dimer_Tnp_hAT"/>
    <property type="match status" value="1"/>
</dbReference>
<dbReference type="GO" id="GO:0046983">
    <property type="term" value="F:protein dimerization activity"/>
    <property type="evidence" value="ECO:0007669"/>
    <property type="project" value="InterPro"/>
</dbReference>
<protein>
    <recommendedName>
        <fullName evidence="1">HAT C-terminal dimerisation domain-containing protein</fullName>
    </recommendedName>
</protein>
<comment type="caution">
    <text evidence="2">The sequence shown here is derived from an EMBL/GenBank/DDBJ whole genome shotgun (WGS) entry which is preliminary data.</text>
</comment>
<keyword evidence="3" id="KW-1185">Reference proteome</keyword>
<sequence length="137" mass="15212">MSNGPTESNIAAEDNLTNNNKLGGIFDEMYPLAPPGGSSLKSELNQYFMEPLEPKLADVLLFWKSRGAMFPTLVQMAHQYLAILATSAPSDLGFGRSLPRLVTLDRRRHPINRRSQDQTRLIGIDLIGIHSWIFGCA</sequence>
<feature type="domain" description="HAT C-terminal dimerisation" evidence="1">
    <location>
        <begin position="43"/>
        <end position="112"/>
    </location>
</feature>
<evidence type="ECO:0000313" key="3">
    <source>
        <dbReference type="Proteomes" id="UP000765509"/>
    </source>
</evidence>
<organism evidence="2 3">
    <name type="scientific">Austropuccinia psidii MF-1</name>
    <dbReference type="NCBI Taxonomy" id="1389203"/>
    <lineage>
        <taxon>Eukaryota</taxon>
        <taxon>Fungi</taxon>
        <taxon>Dikarya</taxon>
        <taxon>Basidiomycota</taxon>
        <taxon>Pucciniomycotina</taxon>
        <taxon>Pucciniomycetes</taxon>
        <taxon>Pucciniales</taxon>
        <taxon>Sphaerophragmiaceae</taxon>
        <taxon>Austropuccinia</taxon>
    </lineage>
</organism>
<gene>
    <name evidence="2" type="ORF">O181_035611</name>
</gene>
<reference evidence="2" key="1">
    <citation type="submission" date="2021-03" db="EMBL/GenBank/DDBJ databases">
        <title>Draft genome sequence of rust myrtle Austropuccinia psidii MF-1, a brazilian biotype.</title>
        <authorList>
            <person name="Quecine M.C."/>
            <person name="Pachon D.M.R."/>
            <person name="Bonatelli M.L."/>
            <person name="Correr F.H."/>
            <person name="Franceschini L.M."/>
            <person name="Leite T.F."/>
            <person name="Margarido G.R.A."/>
            <person name="Almeida C.A."/>
            <person name="Ferrarezi J.A."/>
            <person name="Labate C.A."/>
        </authorList>
    </citation>
    <scope>NUCLEOTIDE SEQUENCE</scope>
    <source>
        <strain evidence="2">MF-1</strain>
    </source>
</reference>
<dbReference type="AlphaFoldDB" id="A0A9Q3H940"/>
<name>A0A9Q3H940_9BASI</name>
<dbReference type="EMBL" id="AVOT02013343">
    <property type="protein sequence ID" value="MBW0495896.1"/>
    <property type="molecule type" value="Genomic_DNA"/>
</dbReference>
<evidence type="ECO:0000259" key="1">
    <source>
        <dbReference type="Pfam" id="PF05699"/>
    </source>
</evidence>